<name>A0A371HSR1_MUCPR</name>
<accession>A0A371HSR1</accession>
<reference evidence="1" key="1">
    <citation type="submission" date="2018-05" db="EMBL/GenBank/DDBJ databases">
        <title>Draft genome of Mucuna pruriens seed.</title>
        <authorList>
            <person name="Nnadi N.E."/>
            <person name="Vos R."/>
            <person name="Hasami M.H."/>
            <person name="Devisetty U.K."/>
            <person name="Aguiy J.C."/>
        </authorList>
    </citation>
    <scope>NUCLEOTIDE SEQUENCE [LARGE SCALE GENOMIC DNA]</scope>
    <source>
        <strain evidence="1">JCA_2017</strain>
    </source>
</reference>
<protein>
    <submittedName>
        <fullName evidence="1">Uncharacterized protein</fullName>
    </submittedName>
</protein>
<gene>
    <name evidence="1" type="ORF">CR513_10290</name>
</gene>
<organism evidence="1 2">
    <name type="scientific">Mucuna pruriens</name>
    <name type="common">Velvet bean</name>
    <name type="synonym">Dolichos pruriens</name>
    <dbReference type="NCBI Taxonomy" id="157652"/>
    <lineage>
        <taxon>Eukaryota</taxon>
        <taxon>Viridiplantae</taxon>
        <taxon>Streptophyta</taxon>
        <taxon>Embryophyta</taxon>
        <taxon>Tracheophyta</taxon>
        <taxon>Spermatophyta</taxon>
        <taxon>Magnoliopsida</taxon>
        <taxon>eudicotyledons</taxon>
        <taxon>Gunneridae</taxon>
        <taxon>Pentapetalae</taxon>
        <taxon>rosids</taxon>
        <taxon>fabids</taxon>
        <taxon>Fabales</taxon>
        <taxon>Fabaceae</taxon>
        <taxon>Papilionoideae</taxon>
        <taxon>50 kb inversion clade</taxon>
        <taxon>NPAAA clade</taxon>
        <taxon>indigoferoid/millettioid clade</taxon>
        <taxon>Phaseoleae</taxon>
        <taxon>Mucuna</taxon>
    </lineage>
</organism>
<dbReference type="Proteomes" id="UP000257109">
    <property type="component" value="Unassembled WGS sequence"/>
</dbReference>
<sequence length="116" mass="13239">MRIVGISWRGWTQLGSRITERGELNKKTGTMSQQDDLKMNTRFNKPLLYKATKWASVFTFGPQVCTSVLTSHNLYGLVGFEGSLGIKLVSKLNEYLRKYKMKLIKGRHFIVLLAPT</sequence>
<dbReference type="AlphaFoldDB" id="A0A371HSR1"/>
<evidence type="ECO:0000313" key="2">
    <source>
        <dbReference type="Proteomes" id="UP000257109"/>
    </source>
</evidence>
<feature type="non-terminal residue" evidence="1">
    <location>
        <position position="1"/>
    </location>
</feature>
<dbReference type="EMBL" id="QJKJ01001807">
    <property type="protein sequence ID" value="RDY05818.1"/>
    <property type="molecule type" value="Genomic_DNA"/>
</dbReference>
<comment type="caution">
    <text evidence="1">The sequence shown here is derived from an EMBL/GenBank/DDBJ whole genome shotgun (WGS) entry which is preliminary data.</text>
</comment>
<evidence type="ECO:0000313" key="1">
    <source>
        <dbReference type="EMBL" id="RDY05818.1"/>
    </source>
</evidence>
<keyword evidence="2" id="KW-1185">Reference proteome</keyword>
<proteinExistence type="predicted"/>